<evidence type="ECO:0000256" key="2">
    <source>
        <dbReference type="ARBA" id="ARBA00022448"/>
    </source>
</evidence>
<dbReference type="Pfam" id="PF01618">
    <property type="entry name" value="MotA_ExbB"/>
    <property type="match status" value="1"/>
</dbReference>
<dbReference type="Proteomes" id="UP000494363">
    <property type="component" value="Unassembled WGS sequence"/>
</dbReference>
<dbReference type="RefSeq" id="WP_175232271.1">
    <property type="nucleotide sequence ID" value="NZ_CADIKH010000060.1"/>
</dbReference>
<evidence type="ECO:0000256" key="1">
    <source>
        <dbReference type="ARBA" id="ARBA00004651"/>
    </source>
</evidence>
<feature type="transmembrane region" description="Helical" evidence="9">
    <location>
        <begin position="159"/>
        <end position="180"/>
    </location>
</feature>
<dbReference type="InterPro" id="IPR050790">
    <property type="entry name" value="ExbB/TolQ_transport"/>
</dbReference>
<dbReference type="InterPro" id="IPR002898">
    <property type="entry name" value="MotA_ExbB_proton_chnl"/>
</dbReference>
<dbReference type="EMBL" id="CADIKH010000060">
    <property type="protein sequence ID" value="CAB3772546.1"/>
    <property type="molecule type" value="Genomic_DNA"/>
</dbReference>
<dbReference type="AlphaFoldDB" id="A0A6J5F5V1"/>
<organism evidence="11 12">
    <name type="scientific">Paraburkholderia humisilvae</name>
    <dbReference type="NCBI Taxonomy" id="627669"/>
    <lineage>
        <taxon>Bacteria</taxon>
        <taxon>Pseudomonadati</taxon>
        <taxon>Pseudomonadota</taxon>
        <taxon>Betaproteobacteria</taxon>
        <taxon>Burkholderiales</taxon>
        <taxon>Burkholderiaceae</taxon>
        <taxon>Paraburkholderia</taxon>
    </lineage>
</organism>
<keyword evidence="5 8" id="KW-0653">Protein transport</keyword>
<evidence type="ECO:0000256" key="8">
    <source>
        <dbReference type="RuleBase" id="RU004057"/>
    </source>
</evidence>
<keyword evidence="2 8" id="KW-0813">Transport</keyword>
<evidence type="ECO:0000256" key="3">
    <source>
        <dbReference type="ARBA" id="ARBA00022475"/>
    </source>
</evidence>
<feature type="domain" description="MotA/TolQ/ExbB proton channel" evidence="10">
    <location>
        <begin position="74"/>
        <end position="192"/>
    </location>
</feature>
<name>A0A6J5F5V1_9BURK</name>
<evidence type="ECO:0000256" key="9">
    <source>
        <dbReference type="SAM" id="Phobius"/>
    </source>
</evidence>
<keyword evidence="12" id="KW-1185">Reference proteome</keyword>
<evidence type="ECO:0000256" key="5">
    <source>
        <dbReference type="ARBA" id="ARBA00022927"/>
    </source>
</evidence>
<feature type="transmembrane region" description="Helical" evidence="9">
    <location>
        <begin position="16"/>
        <end position="37"/>
    </location>
</feature>
<evidence type="ECO:0000259" key="10">
    <source>
        <dbReference type="Pfam" id="PF01618"/>
    </source>
</evidence>
<keyword evidence="7 9" id="KW-0472">Membrane</keyword>
<evidence type="ECO:0000313" key="12">
    <source>
        <dbReference type="Proteomes" id="UP000494363"/>
    </source>
</evidence>
<keyword evidence="3" id="KW-1003">Cell membrane</keyword>
<comment type="subcellular location">
    <subcellularLocation>
        <location evidence="1">Cell membrane</location>
        <topology evidence="1">Multi-pass membrane protein</topology>
    </subcellularLocation>
    <subcellularLocation>
        <location evidence="8">Membrane</location>
        <topology evidence="8">Multi-pass membrane protein</topology>
    </subcellularLocation>
</comment>
<dbReference type="PANTHER" id="PTHR30625">
    <property type="entry name" value="PROTEIN TOLQ"/>
    <property type="match status" value="1"/>
</dbReference>
<dbReference type="PANTHER" id="PTHR30625:SF15">
    <property type="entry name" value="BIOPOLYMER TRANSPORT PROTEIN EXBB"/>
    <property type="match status" value="1"/>
</dbReference>
<accession>A0A6J5F5V1</accession>
<dbReference type="GO" id="GO:0005886">
    <property type="term" value="C:plasma membrane"/>
    <property type="evidence" value="ECO:0007669"/>
    <property type="project" value="UniProtKB-SubCell"/>
</dbReference>
<protein>
    <submittedName>
        <fullName evidence="11">Tol-Pal system protein TolQ</fullName>
    </submittedName>
</protein>
<keyword evidence="6 9" id="KW-1133">Transmembrane helix</keyword>
<evidence type="ECO:0000256" key="6">
    <source>
        <dbReference type="ARBA" id="ARBA00022989"/>
    </source>
</evidence>
<comment type="similarity">
    <text evidence="8">Belongs to the exbB/tolQ family.</text>
</comment>
<evidence type="ECO:0000256" key="4">
    <source>
        <dbReference type="ARBA" id="ARBA00022692"/>
    </source>
</evidence>
<feature type="transmembrane region" description="Helical" evidence="9">
    <location>
        <begin position="112"/>
        <end position="139"/>
    </location>
</feature>
<evidence type="ECO:0000313" key="11">
    <source>
        <dbReference type="EMBL" id="CAB3772546.1"/>
    </source>
</evidence>
<gene>
    <name evidence="11" type="primary">tolQ_8</name>
    <name evidence="11" type="ORF">LMG29542_06894</name>
</gene>
<reference evidence="11 12" key="1">
    <citation type="submission" date="2020-04" db="EMBL/GenBank/DDBJ databases">
        <authorList>
            <person name="De Canck E."/>
        </authorList>
    </citation>
    <scope>NUCLEOTIDE SEQUENCE [LARGE SCALE GENOMIC DNA]</scope>
    <source>
        <strain evidence="11 12">LMG 29542</strain>
    </source>
</reference>
<sequence>MNITQFTHLASDSGGVLYVIVFMLFVALTVIIERLSFLHRATGSTRMALKQIDAVDTLDASKLVTCAAKFSGQPAERVLTAAAHLAGRASREDLDSSLEETVMREAPRVDRFLWVLDTVVTLAPLLGLFGTIVGMFNAFQVLSNPGNAPTQVTGGVAEALVATASGLFVAMFGLVFFNALQNRVRTLMHQLETLKAALVNRLAGVPREALKDVREMREAPAAGIAGLAVQRGG</sequence>
<proteinExistence type="inferred from homology"/>
<dbReference type="GO" id="GO:0017038">
    <property type="term" value="P:protein import"/>
    <property type="evidence" value="ECO:0007669"/>
    <property type="project" value="TreeGrafter"/>
</dbReference>
<evidence type="ECO:0000256" key="7">
    <source>
        <dbReference type="ARBA" id="ARBA00023136"/>
    </source>
</evidence>
<keyword evidence="4 9" id="KW-0812">Transmembrane</keyword>